<evidence type="ECO:0000313" key="2">
    <source>
        <dbReference type="Proteomes" id="UP000317933"/>
    </source>
</evidence>
<dbReference type="InterPro" id="IPR016181">
    <property type="entry name" value="Acyl_CoA_acyltransferase"/>
</dbReference>
<keyword evidence="1" id="KW-0808">Transferase</keyword>
<dbReference type="AlphaFoldDB" id="A0A502I8J4"/>
<protein>
    <submittedName>
        <fullName evidence="1">N-acetyltransferase</fullName>
    </submittedName>
</protein>
<proteinExistence type="predicted"/>
<gene>
    <name evidence="1" type="ORF">EAH78_01645</name>
</gene>
<accession>A0A502I8J4</accession>
<comment type="caution">
    <text evidence="1">The sequence shown here is derived from an EMBL/GenBank/DDBJ whole genome shotgun (WGS) entry which is preliminary data.</text>
</comment>
<dbReference type="GO" id="GO:0016740">
    <property type="term" value="F:transferase activity"/>
    <property type="evidence" value="ECO:0007669"/>
    <property type="project" value="UniProtKB-KW"/>
</dbReference>
<name>A0A502I8J4_9PSED</name>
<evidence type="ECO:0000313" key="1">
    <source>
        <dbReference type="EMBL" id="TPG81630.1"/>
    </source>
</evidence>
<dbReference type="EMBL" id="RCZE01000001">
    <property type="protein sequence ID" value="TPG81630.1"/>
    <property type="molecule type" value="Genomic_DNA"/>
</dbReference>
<sequence>MRRKGKGTELRNQIFKSDARNLTSEAMSYDPDIRAAGINVSALRLDPITMAAINSCHLWEEVIPYPWECIPEWKRKDARGLDLAIWYEEELCGLCYATPRESTICIKIVLLQGHTRNTHPLRGWIAPIALRATEFYARMLGCDEIEVQEPDPGAISYYQKLGFIFDKTNRLVFSLDDQ</sequence>
<organism evidence="1 2">
    <name type="scientific">Pseudomonas arsenicoxydans</name>
    <dbReference type="NCBI Taxonomy" id="702115"/>
    <lineage>
        <taxon>Bacteria</taxon>
        <taxon>Pseudomonadati</taxon>
        <taxon>Pseudomonadota</taxon>
        <taxon>Gammaproteobacteria</taxon>
        <taxon>Pseudomonadales</taxon>
        <taxon>Pseudomonadaceae</taxon>
        <taxon>Pseudomonas</taxon>
    </lineage>
</organism>
<reference evidence="1 2" key="1">
    <citation type="journal article" date="2019" name="Environ. Microbiol.">
        <title>Species interactions and distinct microbial communities in high Arctic permafrost affected cryosols are associated with the CH4 and CO2 gas fluxes.</title>
        <authorList>
            <person name="Altshuler I."/>
            <person name="Hamel J."/>
            <person name="Turney S."/>
            <person name="Magnuson E."/>
            <person name="Levesque R."/>
            <person name="Greer C."/>
            <person name="Whyte L.G."/>
        </authorList>
    </citation>
    <scope>NUCLEOTIDE SEQUENCE [LARGE SCALE GENOMIC DNA]</scope>
    <source>
        <strain evidence="1 2">E3</strain>
    </source>
</reference>
<dbReference type="SUPFAM" id="SSF55729">
    <property type="entry name" value="Acyl-CoA N-acyltransferases (Nat)"/>
    <property type="match status" value="1"/>
</dbReference>
<dbReference type="Proteomes" id="UP000317933">
    <property type="component" value="Unassembled WGS sequence"/>
</dbReference>